<reference evidence="2 3" key="3">
    <citation type="journal article" date="2016" name="Sci. Rep.">
        <title>Genome-wide diversity and gene expression profiling of Babesia microti isolates identify polymorphic genes that mediate host-pathogen interactions.</title>
        <authorList>
            <person name="Silva J.C."/>
            <person name="Cornillot E."/>
            <person name="McCracken C."/>
            <person name="Usmani-Brown S."/>
            <person name="Dwivedi A."/>
            <person name="Ifeonu O.O."/>
            <person name="Crabtree J."/>
            <person name="Gotia H.T."/>
            <person name="Virji A.Z."/>
            <person name="Reynes C."/>
            <person name="Colinge J."/>
            <person name="Kumar V."/>
            <person name="Lawres L."/>
            <person name="Pazzi J.E."/>
            <person name="Pablo J.V."/>
            <person name="Hung C."/>
            <person name="Brancato J."/>
            <person name="Kumari P."/>
            <person name="Orvis J."/>
            <person name="Tretina K."/>
            <person name="Chibucos M."/>
            <person name="Ott S."/>
            <person name="Sadzewicz L."/>
            <person name="Sengamalay N."/>
            <person name="Shetty A.C."/>
            <person name="Su Q."/>
            <person name="Tallon L."/>
            <person name="Fraser C.M."/>
            <person name="Frutos R."/>
            <person name="Molina D.M."/>
            <person name="Krause P.J."/>
            <person name="Ben Mamoun C."/>
        </authorList>
    </citation>
    <scope>NUCLEOTIDE SEQUENCE [LARGE SCALE GENOMIC DNA]</scope>
    <source>
        <strain evidence="2 3">RI</strain>
    </source>
</reference>
<organism evidence="2 3">
    <name type="scientific">Babesia microti (strain RI)</name>
    <dbReference type="NCBI Taxonomy" id="1133968"/>
    <lineage>
        <taxon>Eukaryota</taxon>
        <taxon>Sar</taxon>
        <taxon>Alveolata</taxon>
        <taxon>Apicomplexa</taxon>
        <taxon>Aconoidasida</taxon>
        <taxon>Piroplasmida</taxon>
        <taxon>Babesiidae</taxon>
        <taxon>Babesia</taxon>
    </lineage>
</organism>
<name>A0A1R4AA15_BABMR</name>
<dbReference type="PANTHER" id="PTHR23270">
    <property type="entry name" value="PROGRAMMED CELL DEATH PROTEIN 11 PRE-RRNA PROCESSING PROTEIN RRP5"/>
    <property type="match status" value="1"/>
</dbReference>
<dbReference type="SMART" id="SM00316">
    <property type="entry name" value="S1"/>
    <property type="match status" value="2"/>
</dbReference>
<dbReference type="GeneID" id="33043632"/>
<dbReference type="GO" id="GO:0006364">
    <property type="term" value="P:rRNA processing"/>
    <property type="evidence" value="ECO:0007669"/>
    <property type="project" value="InterPro"/>
</dbReference>
<dbReference type="GO" id="GO:0032040">
    <property type="term" value="C:small-subunit processome"/>
    <property type="evidence" value="ECO:0007669"/>
    <property type="project" value="TreeGrafter"/>
</dbReference>
<reference evidence="2 3" key="2">
    <citation type="journal article" date="2013" name="PLoS ONE">
        <title>Whole genome mapping and re-organization of the nuclear and mitochondrial genomes of Babesia microti isolates.</title>
        <authorList>
            <person name="Cornillot E."/>
            <person name="Dassouli A."/>
            <person name="Garg A."/>
            <person name="Pachikara N."/>
            <person name="Randazzo S."/>
            <person name="Depoix D."/>
            <person name="Carcy B."/>
            <person name="Delbecq S."/>
            <person name="Frutos R."/>
            <person name="Silva J.C."/>
            <person name="Sutton R."/>
            <person name="Krause P.J."/>
            <person name="Mamoun C.B."/>
        </authorList>
    </citation>
    <scope>NUCLEOTIDE SEQUENCE [LARGE SCALE GENOMIC DNA]</scope>
    <source>
        <strain evidence="2 3">RI</strain>
    </source>
</reference>
<dbReference type="OrthoDB" id="412781at2759"/>
<reference evidence="2 3" key="1">
    <citation type="journal article" date="2012" name="Nucleic Acids Res.">
        <title>Sequencing of the smallest Apicomplexan genome from the human pathogen Babesia microti.</title>
        <authorList>
            <person name="Cornillot E."/>
            <person name="Hadj-Kaddour K."/>
            <person name="Dassouli A."/>
            <person name="Noel B."/>
            <person name="Ranwez V."/>
            <person name="Vacherie B."/>
            <person name="Augagneur Y."/>
            <person name="Bres V."/>
            <person name="Duclos A."/>
            <person name="Randazzo S."/>
            <person name="Carcy B."/>
            <person name="Debierre-Grockiego F."/>
            <person name="Delbecq S."/>
            <person name="Moubri-Menage K."/>
            <person name="Shams-Eldin H."/>
            <person name="Usmani-Brown S."/>
            <person name="Bringaud F."/>
            <person name="Wincker P."/>
            <person name="Vivares C.P."/>
            <person name="Schwarz R.T."/>
            <person name="Schetters T.P."/>
            <person name="Krause P.J."/>
            <person name="Gorenflot A."/>
            <person name="Berry V."/>
            <person name="Barbe V."/>
            <person name="Ben Mamoun C."/>
        </authorList>
    </citation>
    <scope>NUCLEOTIDE SEQUENCE [LARGE SCALE GENOMIC DNA]</scope>
    <source>
        <strain evidence="2 3">RI</strain>
    </source>
</reference>
<accession>A0A1R4AA15</accession>
<dbReference type="VEuPathDB" id="PiroplasmaDB:BMR1_02g00631"/>
<dbReference type="InterPro" id="IPR003029">
    <property type="entry name" value="S1_domain"/>
</dbReference>
<dbReference type="EMBL" id="FO082872">
    <property type="protein sequence ID" value="SJK85824.1"/>
    <property type="molecule type" value="Genomic_DNA"/>
</dbReference>
<protein>
    <submittedName>
        <fullName evidence="2">RRP5, PDCD11, rRNA biogenesis protein RRP5</fullName>
    </submittedName>
</protein>
<proteinExistence type="predicted"/>
<gene>
    <name evidence="2" type="ORF">BMR1_02g00631</name>
</gene>
<evidence type="ECO:0000259" key="1">
    <source>
        <dbReference type="SMART" id="SM00316"/>
    </source>
</evidence>
<sequence>MDLPRSTFKKGSKIWCLANQNSNFRYDNEWNPNRIITLRDFGDRTVAMGTIAAIHAHGLEIHLLNNMIGFANYRNIYSKDFLVRHGIKDILTYWHKHKRQFPIGSDVIVRRQPEGDSSSGYLPLTLNPEDVNEDLTDELLEINMLIPAIVKSIEPHGLLLEVPVDGNKSLWKGFVSFHKQKMKVSLGNLVYVVITHVNFEGKIIKCDWPSHTQPKYTVSDTNITSIRPGAMVSTTVDLKKYKFDAKDSKLPFPAAIKVTILDNLSATLPTTHLCKYSLKRDNFILAKHSKTSEDNDVSQNSLVARITLVNYDSNEIYVSLLPTVLMWKAAQSETYTLKKSMKFTDCTVIRTYNNYGLQLLIPSYSNKSRWQKSVGFLHSTMGYKEDSASTSSVSRGKERYREVYYNYFERWSVLTSKSVDSKYRYMSPQHLPSGTIIRCRIEKILTNGVILRTVKKGISKSSQGVGDGLKYTSPFSVWIQLSHLTDIPLTTLPKRFKVGKVLRARVLEFDFTRKLIIATGKKSLVNDKNPLINVYSVKAGQKVTGFISLNGEQLLSNVAKKVTIKFFSGIRAVLSQTDQAKMLQEGVSIRNGTVVTGCVTKVYQDTNRVEIECK</sequence>
<evidence type="ECO:0000313" key="3">
    <source>
        <dbReference type="Proteomes" id="UP000002899"/>
    </source>
</evidence>
<dbReference type="Gene3D" id="2.40.50.140">
    <property type="entry name" value="Nucleic acid-binding proteins"/>
    <property type="match status" value="1"/>
</dbReference>
<dbReference type="Proteomes" id="UP000002899">
    <property type="component" value="Chromosome II"/>
</dbReference>
<feature type="domain" description="S1 motif" evidence="1">
    <location>
        <begin position="432"/>
        <end position="521"/>
    </location>
</feature>
<dbReference type="InterPro" id="IPR012340">
    <property type="entry name" value="NA-bd_OB-fold"/>
</dbReference>
<dbReference type="InterPro" id="IPR045209">
    <property type="entry name" value="Rrp5"/>
</dbReference>
<dbReference type="RefSeq" id="XP_021338042.1">
    <property type="nucleotide sequence ID" value="XM_021483079.1"/>
</dbReference>
<dbReference type="GO" id="GO:0003723">
    <property type="term" value="F:RNA binding"/>
    <property type="evidence" value="ECO:0007669"/>
    <property type="project" value="TreeGrafter"/>
</dbReference>
<dbReference type="PANTHER" id="PTHR23270:SF10">
    <property type="entry name" value="PROTEIN RRP5 HOMOLOG"/>
    <property type="match status" value="1"/>
</dbReference>
<dbReference type="AlphaFoldDB" id="A0A1R4AA15"/>
<keyword evidence="3" id="KW-1185">Reference proteome</keyword>
<feature type="domain" description="S1 motif" evidence="1">
    <location>
        <begin position="141"/>
        <end position="205"/>
    </location>
</feature>
<dbReference type="KEGG" id="bmic:BMR1_02g00631"/>
<evidence type="ECO:0000313" key="2">
    <source>
        <dbReference type="EMBL" id="SJK85824.1"/>
    </source>
</evidence>